<organism evidence="2 3">
    <name type="scientific">Rhodofomes roseus</name>
    <dbReference type="NCBI Taxonomy" id="34475"/>
    <lineage>
        <taxon>Eukaryota</taxon>
        <taxon>Fungi</taxon>
        <taxon>Dikarya</taxon>
        <taxon>Basidiomycota</taxon>
        <taxon>Agaricomycotina</taxon>
        <taxon>Agaricomycetes</taxon>
        <taxon>Polyporales</taxon>
        <taxon>Rhodofomes</taxon>
    </lineage>
</organism>
<evidence type="ECO:0000313" key="3">
    <source>
        <dbReference type="Proteomes" id="UP000298390"/>
    </source>
</evidence>
<reference evidence="2 3" key="1">
    <citation type="submission" date="2019-01" db="EMBL/GenBank/DDBJ databases">
        <title>Genome sequencing of the rare red list fungi Fomitopsis rosea.</title>
        <authorList>
            <person name="Buettner E."/>
            <person name="Kellner H."/>
        </authorList>
    </citation>
    <scope>NUCLEOTIDE SEQUENCE [LARGE SCALE GENOMIC DNA]</scope>
    <source>
        <strain evidence="2 3">DSM 105464</strain>
    </source>
</reference>
<dbReference type="STRING" id="34475.A0A4Y9YCZ9"/>
<accession>A0A4Y9YCZ9</accession>
<protein>
    <submittedName>
        <fullName evidence="2">Uncharacterized protein</fullName>
    </submittedName>
</protein>
<feature type="coiled-coil region" evidence="1">
    <location>
        <begin position="19"/>
        <end position="78"/>
    </location>
</feature>
<dbReference type="EMBL" id="SEKV01000309">
    <property type="protein sequence ID" value="TFY59331.1"/>
    <property type="molecule type" value="Genomic_DNA"/>
</dbReference>
<keyword evidence="1" id="KW-0175">Coiled coil</keyword>
<name>A0A4Y9YCZ9_9APHY</name>
<sequence>MAPYTPNRPLPEPPTQATLAEARRELTTKQQSVQTLSDRIRAAEEELARTVAIAKGGIHELEKERDELQEQVAHTLAYVAPIRRLPHELLRYIFLLNFEEYPCCAWVLSAVSSDVHGTVHSISSIIGVRRVDLIHNGGRHP</sequence>
<dbReference type="Proteomes" id="UP000298390">
    <property type="component" value="Unassembled WGS sequence"/>
</dbReference>
<proteinExistence type="predicted"/>
<comment type="caution">
    <text evidence="2">The sequence shown here is derived from an EMBL/GenBank/DDBJ whole genome shotgun (WGS) entry which is preliminary data.</text>
</comment>
<evidence type="ECO:0000256" key="1">
    <source>
        <dbReference type="SAM" id="Coils"/>
    </source>
</evidence>
<evidence type="ECO:0000313" key="2">
    <source>
        <dbReference type="EMBL" id="TFY59331.1"/>
    </source>
</evidence>
<dbReference type="AlphaFoldDB" id="A0A4Y9YCZ9"/>
<gene>
    <name evidence="2" type="ORF">EVJ58_g5844</name>
</gene>